<evidence type="ECO:0000313" key="9">
    <source>
        <dbReference type="EMBL" id="GAB79408.1"/>
    </source>
</evidence>
<feature type="transmembrane region" description="Helical" evidence="7">
    <location>
        <begin position="142"/>
        <end position="162"/>
    </location>
</feature>
<name>K6VAY6_9MICO</name>
<keyword evidence="6 7" id="KW-0472">Membrane</keyword>
<organism evidence="9 10">
    <name type="scientific">Austwickia chelonae NBRC 105200</name>
    <dbReference type="NCBI Taxonomy" id="1184607"/>
    <lineage>
        <taxon>Bacteria</taxon>
        <taxon>Bacillati</taxon>
        <taxon>Actinomycetota</taxon>
        <taxon>Actinomycetes</taxon>
        <taxon>Micrococcales</taxon>
        <taxon>Dermatophilaceae</taxon>
        <taxon>Austwickia</taxon>
    </lineage>
</organism>
<evidence type="ECO:0000256" key="2">
    <source>
        <dbReference type="ARBA" id="ARBA00006162"/>
    </source>
</evidence>
<comment type="subcellular location">
    <subcellularLocation>
        <location evidence="1">Cell membrane</location>
        <topology evidence="1">Multi-pass membrane protein</topology>
    </subcellularLocation>
</comment>
<dbReference type="eggNOG" id="ENOG502ZAY5">
    <property type="taxonomic scope" value="Bacteria"/>
</dbReference>
<keyword evidence="4 7" id="KW-0812">Transmembrane</keyword>
<evidence type="ECO:0000259" key="8">
    <source>
        <dbReference type="Pfam" id="PF19053"/>
    </source>
</evidence>
<dbReference type="PIRSF" id="PIRSF017804">
    <property type="entry name" value="Secretion_EccD1"/>
    <property type="match status" value="1"/>
</dbReference>
<feature type="domain" description="EccD-like transmembrane" evidence="8">
    <location>
        <begin position="119"/>
        <end position="449"/>
    </location>
</feature>
<keyword evidence="10" id="KW-1185">Reference proteome</keyword>
<feature type="transmembrane region" description="Helical" evidence="7">
    <location>
        <begin position="309"/>
        <end position="329"/>
    </location>
</feature>
<dbReference type="NCBIfam" id="TIGR03920">
    <property type="entry name" value="T7SS_EccD"/>
    <property type="match status" value="1"/>
</dbReference>
<proteinExistence type="inferred from homology"/>
<dbReference type="STRING" id="100225.SAMN05421595_3049"/>
<evidence type="ECO:0000256" key="7">
    <source>
        <dbReference type="SAM" id="Phobius"/>
    </source>
</evidence>
<dbReference type="RefSeq" id="WP_006504166.1">
    <property type="nucleotide sequence ID" value="NZ_BAGZ01000024.1"/>
</dbReference>
<comment type="similarity">
    <text evidence="2">Belongs to the EccD/Snm4 family.</text>
</comment>
<dbReference type="EMBL" id="BAGZ01000024">
    <property type="protein sequence ID" value="GAB79408.1"/>
    <property type="molecule type" value="Genomic_DNA"/>
</dbReference>
<evidence type="ECO:0000256" key="5">
    <source>
        <dbReference type="ARBA" id="ARBA00022989"/>
    </source>
</evidence>
<evidence type="ECO:0000256" key="4">
    <source>
        <dbReference type="ARBA" id="ARBA00022692"/>
    </source>
</evidence>
<feature type="transmembrane region" description="Helical" evidence="7">
    <location>
        <begin position="169"/>
        <end position="190"/>
    </location>
</feature>
<feature type="transmembrane region" description="Helical" evidence="7">
    <location>
        <begin position="335"/>
        <end position="350"/>
    </location>
</feature>
<dbReference type="InterPro" id="IPR044049">
    <property type="entry name" value="EccD_transm"/>
</dbReference>
<evidence type="ECO:0000313" key="10">
    <source>
        <dbReference type="Proteomes" id="UP000008495"/>
    </source>
</evidence>
<gene>
    <name evidence="9" type="ORF">AUCHE_24_00630</name>
</gene>
<dbReference type="Proteomes" id="UP000008495">
    <property type="component" value="Unassembled WGS sequence"/>
</dbReference>
<dbReference type="Pfam" id="PF19053">
    <property type="entry name" value="EccD"/>
    <property type="match status" value="1"/>
</dbReference>
<dbReference type="GO" id="GO:0005886">
    <property type="term" value="C:plasma membrane"/>
    <property type="evidence" value="ECO:0007669"/>
    <property type="project" value="UniProtKB-SubCell"/>
</dbReference>
<feature type="transmembrane region" description="Helical" evidence="7">
    <location>
        <begin position="420"/>
        <end position="443"/>
    </location>
</feature>
<comment type="caution">
    <text evidence="9">The sequence shown here is derived from an EMBL/GenBank/DDBJ whole genome shotgun (WGS) entry which is preliminary data.</text>
</comment>
<accession>K6VAY6</accession>
<dbReference type="InterPro" id="IPR006707">
    <property type="entry name" value="T7SS_EccD"/>
</dbReference>
<dbReference type="Gene3D" id="3.10.20.90">
    <property type="entry name" value="Phosphatidylinositol 3-kinase Catalytic Subunit, Chain A, domain 1"/>
    <property type="match status" value="1"/>
</dbReference>
<evidence type="ECO:0000256" key="6">
    <source>
        <dbReference type="ARBA" id="ARBA00023136"/>
    </source>
</evidence>
<dbReference type="AlphaFoldDB" id="K6VAY6"/>
<feature type="transmembrane region" description="Helical" evidence="7">
    <location>
        <begin position="250"/>
        <end position="271"/>
    </location>
</feature>
<feature type="transmembrane region" description="Helical" evidence="7">
    <location>
        <begin position="196"/>
        <end position="217"/>
    </location>
</feature>
<sequence>MAAAAQVQSRVTVVAPRTRVDMALPLDLTIGELLPFVLDMVGERDTAGMEHDGWCLSLDDGSRLDTAHTLRSLDILDGTLLRLVPRGVTEPPPIYDDVVDVIARTVRDRHDRRTLRSVTGAAICGTMLLLAGIVLFHSTSQFGNQLMALGTVAAIIAAATAIERVGEHLLADTLTVAGSGHVVLAGLLIIPGDHGFPGLLLGFMFSIVYALSMRALVPSAAVPLTAIGISSLIGAGGSLVGVLLPASAGQIASGTGCVAVAVLTLLPWIVVRMARLPMPVVPRSATELGDTDHGLDVTEAMQRAETASIYHTGMVIGCTATAGVSVAALIHSGDLISSILAAVIVSIMLMRIRRMDHRGTKLAVIITMLAGCVLGVGLALANNPGVAGAPLFVVFLAAAVGAVATTMLPQAHLNPLTARALDLGESLLVVSLVPLAVGAANLYSVVRHL</sequence>
<evidence type="ECO:0000256" key="1">
    <source>
        <dbReference type="ARBA" id="ARBA00004651"/>
    </source>
</evidence>
<feature type="transmembrane region" description="Helical" evidence="7">
    <location>
        <begin position="387"/>
        <end position="408"/>
    </location>
</feature>
<protein>
    <recommendedName>
        <fullName evidence="8">EccD-like transmembrane domain-containing protein</fullName>
    </recommendedName>
</protein>
<feature type="transmembrane region" description="Helical" evidence="7">
    <location>
        <begin position="224"/>
        <end position="244"/>
    </location>
</feature>
<evidence type="ECO:0000256" key="3">
    <source>
        <dbReference type="ARBA" id="ARBA00022475"/>
    </source>
</evidence>
<reference evidence="9 10" key="1">
    <citation type="submission" date="2012-08" db="EMBL/GenBank/DDBJ databases">
        <title>Whole genome shotgun sequence of Austwickia chelonae NBRC 105200.</title>
        <authorList>
            <person name="Yoshida I."/>
            <person name="Hosoyama A."/>
            <person name="Tsuchikane K."/>
            <person name="Katsumata H."/>
            <person name="Ando Y."/>
            <person name="Ohji S."/>
            <person name="Hamada M."/>
            <person name="Tamura T."/>
            <person name="Yamazoe A."/>
            <person name="Yamazaki S."/>
            <person name="Fujita N."/>
        </authorList>
    </citation>
    <scope>NUCLEOTIDE SEQUENCE [LARGE SCALE GENOMIC DNA]</scope>
    <source>
        <strain evidence="9 10">NBRC 105200</strain>
    </source>
</reference>
<dbReference type="InterPro" id="IPR024962">
    <property type="entry name" value="YukD-like"/>
</dbReference>
<dbReference type="Pfam" id="PF08817">
    <property type="entry name" value="YukD"/>
    <property type="match status" value="1"/>
</dbReference>
<feature type="transmembrane region" description="Helical" evidence="7">
    <location>
        <begin position="114"/>
        <end position="136"/>
    </location>
</feature>
<feature type="transmembrane region" description="Helical" evidence="7">
    <location>
        <begin position="362"/>
        <end position="381"/>
    </location>
</feature>
<keyword evidence="5 7" id="KW-1133">Transmembrane helix</keyword>
<keyword evidence="3" id="KW-1003">Cell membrane</keyword>